<dbReference type="InterPro" id="IPR029055">
    <property type="entry name" value="Ntn_hydrolases_N"/>
</dbReference>
<dbReference type="PANTHER" id="PTHR43284:SF1">
    <property type="entry name" value="ASPARAGINE SYNTHETASE"/>
    <property type="match status" value="1"/>
</dbReference>
<dbReference type="InterPro" id="IPR051786">
    <property type="entry name" value="ASN_synthetase/amidase"/>
</dbReference>
<keyword evidence="5" id="KW-0067">ATP-binding</keyword>
<dbReference type="GO" id="GO:0004066">
    <property type="term" value="F:asparagine synthase (glutamine-hydrolyzing) activity"/>
    <property type="evidence" value="ECO:0007669"/>
    <property type="project" value="UniProtKB-EC"/>
</dbReference>
<protein>
    <recommendedName>
        <fullName evidence="3">asparagine synthase (glutamine-hydrolyzing)</fullName>
        <ecNumber evidence="3">6.3.5.4</ecNumber>
    </recommendedName>
</protein>
<feature type="domain" description="Glutamine amidotransferase type-2" evidence="8">
    <location>
        <begin position="63"/>
        <end position="160"/>
    </location>
</feature>
<evidence type="ECO:0000256" key="4">
    <source>
        <dbReference type="ARBA" id="ARBA00022741"/>
    </source>
</evidence>
<evidence type="ECO:0000313" key="9">
    <source>
        <dbReference type="EMBL" id="PWB76154.1"/>
    </source>
</evidence>
<dbReference type="InterPro" id="IPR017932">
    <property type="entry name" value="GATase_2_dom"/>
</dbReference>
<dbReference type="EMBL" id="PQAP01000004">
    <property type="protein sequence ID" value="PWB76154.1"/>
    <property type="molecule type" value="Genomic_DNA"/>
</dbReference>
<evidence type="ECO:0000259" key="7">
    <source>
        <dbReference type="Pfam" id="PF00733"/>
    </source>
</evidence>
<feature type="domain" description="Asparagine synthetase" evidence="7">
    <location>
        <begin position="238"/>
        <end position="326"/>
    </location>
</feature>
<evidence type="ECO:0000313" key="10">
    <source>
        <dbReference type="Proteomes" id="UP000250918"/>
    </source>
</evidence>
<dbReference type="GO" id="GO:0005829">
    <property type="term" value="C:cytosol"/>
    <property type="evidence" value="ECO:0007669"/>
    <property type="project" value="TreeGrafter"/>
</dbReference>
<evidence type="ECO:0000256" key="1">
    <source>
        <dbReference type="ARBA" id="ARBA00005187"/>
    </source>
</evidence>
<comment type="pathway">
    <text evidence="1">Amino-acid biosynthesis; L-asparagine biosynthesis; L-asparagine from L-aspartate (L-Gln route): step 1/1.</text>
</comment>
<dbReference type="GO" id="GO:0005524">
    <property type="term" value="F:ATP binding"/>
    <property type="evidence" value="ECO:0007669"/>
    <property type="project" value="UniProtKB-KW"/>
</dbReference>
<accession>A0A855X4D4</accession>
<evidence type="ECO:0000256" key="3">
    <source>
        <dbReference type="ARBA" id="ARBA00012737"/>
    </source>
</evidence>
<dbReference type="InterPro" id="IPR014729">
    <property type="entry name" value="Rossmann-like_a/b/a_fold"/>
</dbReference>
<evidence type="ECO:0000256" key="2">
    <source>
        <dbReference type="ARBA" id="ARBA00005752"/>
    </source>
</evidence>
<comment type="similarity">
    <text evidence="2">Belongs to the asparagine synthetase family.</text>
</comment>
<dbReference type="PIRSF" id="PIRSF001589">
    <property type="entry name" value="Asn_synthetase_glu-h"/>
    <property type="match status" value="1"/>
</dbReference>
<dbReference type="EC" id="6.3.5.4" evidence="3"/>
<dbReference type="SUPFAM" id="SSF52402">
    <property type="entry name" value="Adenine nucleotide alpha hydrolases-like"/>
    <property type="match status" value="1"/>
</dbReference>
<dbReference type="AlphaFoldDB" id="A0A855X4D4"/>
<dbReference type="Gene3D" id="3.40.50.620">
    <property type="entry name" value="HUPs"/>
    <property type="match status" value="1"/>
</dbReference>
<dbReference type="InterPro" id="IPR001962">
    <property type="entry name" value="Asn_synthase"/>
</dbReference>
<sequence length="622" mass="72024">MPGIFGFICKQGGDRGANEVLIRKMGELQAHTRGYETQTYAESWCGLGLIGLPVPGEERFAVDQNRGLAAAFGGFIYGFQKLSDDLMQPTTRKATRILDIYANDAVSMPEKLNGSYNAVVIDLRNRRMTIANDRLGHWQLYFFEDNDRLLFAGEVKALLAYERFSRELDPEGVYAYLNYQVHLGDTTFFKGVKRLPWAHQIVVDNGQVRINPWWEWRFETETSQTIPELVEEGHKLYQENIRLQTHGAKHVAIPLSGGLDSRMVLAHATAAGLEPETFSHGPKRSLEMRFATRVAKAAGIKHHRIIEIDPAWSYEYAERFTWLTDGLVNINPCVLLGVTERYGLPPADTAFLNGLAGRTAFGYGYFNASDISRTLTREQKLDRLRRSLVGQYVDDNYYRMFHPDIRPKLKERYDAAIEADFAQYEKVSDLFCHQRDLFTLQNRLKRRFDQIDVNRFILHDHFALEDDRTLDFYIKLPPALKAYPIRTLLIEGLKQKFPHLAAVPQQHSGVDLYSQPSKWRTMLKGYGRRVAYYTERLSFGLVNIRDMDTYVHYNQWYRTNRKLREFIDGILLDPRTLNRGYFDPAGVRSMLAYQKRGGNTFDELAMLVSFELFHRQFIDRWS</sequence>
<dbReference type="Gene3D" id="3.60.20.10">
    <property type="entry name" value="Glutamine Phosphoribosylpyrophosphate, subunit 1, domain 1"/>
    <property type="match status" value="1"/>
</dbReference>
<dbReference type="Proteomes" id="UP000250918">
    <property type="component" value="Unassembled WGS sequence"/>
</dbReference>
<evidence type="ECO:0000256" key="6">
    <source>
        <dbReference type="ARBA" id="ARBA00048741"/>
    </source>
</evidence>
<keyword evidence="4" id="KW-0547">Nucleotide-binding</keyword>
<gene>
    <name evidence="9" type="ORF">C3F09_00980</name>
</gene>
<reference evidence="9 10" key="1">
    <citation type="journal article" date="2018" name="ISME J.">
        <title>A methanotrophic archaeon couples anaerobic oxidation of methane to Fe(III) reduction.</title>
        <authorList>
            <person name="Cai C."/>
            <person name="Leu A.O."/>
            <person name="Xie G.J."/>
            <person name="Guo J."/>
            <person name="Feng Y."/>
            <person name="Zhao J.X."/>
            <person name="Tyson G.W."/>
            <person name="Yuan Z."/>
            <person name="Hu S."/>
        </authorList>
    </citation>
    <scope>NUCLEOTIDE SEQUENCE [LARGE SCALE GENOMIC DNA]</scope>
    <source>
        <strain evidence="9">FeB_12</strain>
    </source>
</reference>
<comment type="caution">
    <text evidence="9">The sequence shown here is derived from an EMBL/GenBank/DDBJ whole genome shotgun (WGS) entry which is preliminary data.</text>
</comment>
<name>A0A855X4D4_9BACT</name>
<proteinExistence type="inferred from homology"/>
<evidence type="ECO:0000256" key="5">
    <source>
        <dbReference type="ARBA" id="ARBA00022840"/>
    </source>
</evidence>
<dbReference type="SUPFAM" id="SSF56235">
    <property type="entry name" value="N-terminal nucleophile aminohydrolases (Ntn hydrolases)"/>
    <property type="match status" value="1"/>
</dbReference>
<comment type="catalytic activity">
    <reaction evidence="6">
        <text>L-aspartate + L-glutamine + ATP + H2O = L-asparagine + L-glutamate + AMP + diphosphate + H(+)</text>
        <dbReference type="Rhea" id="RHEA:12228"/>
        <dbReference type="ChEBI" id="CHEBI:15377"/>
        <dbReference type="ChEBI" id="CHEBI:15378"/>
        <dbReference type="ChEBI" id="CHEBI:29985"/>
        <dbReference type="ChEBI" id="CHEBI:29991"/>
        <dbReference type="ChEBI" id="CHEBI:30616"/>
        <dbReference type="ChEBI" id="CHEBI:33019"/>
        <dbReference type="ChEBI" id="CHEBI:58048"/>
        <dbReference type="ChEBI" id="CHEBI:58359"/>
        <dbReference type="ChEBI" id="CHEBI:456215"/>
        <dbReference type="EC" id="6.3.5.4"/>
    </reaction>
</comment>
<organism evidence="9 10">
    <name type="scientific">candidate division GN15 bacterium</name>
    <dbReference type="NCBI Taxonomy" id="2072418"/>
    <lineage>
        <taxon>Bacteria</taxon>
        <taxon>candidate division GN15</taxon>
    </lineage>
</organism>
<dbReference type="Pfam" id="PF13537">
    <property type="entry name" value="GATase_7"/>
    <property type="match status" value="1"/>
</dbReference>
<dbReference type="Pfam" id="PF00733">
    <property type="entry name" value="Asn_synthase"/>
    <property type="match status" value="1"/>
</dbReference>
<dbReference type="PANTHER" id="PTHR43284">
    <property type="entry name" value="ASPARAGINE SYNTHETASE (GLUTAMINE-HYDROLYZING)"/>
    <property type="match status" value="1"/>
</dbReference>
<dbReference type="GO" id="GO:0006529">
    <property type="term" value="P:asparagine biosynthetic process"/>
    <property type="evidence" value="ECO:0007669"/>
    <property type="project" value="InterPro"/>
</dbReference>
<evidence type="ECO:0000259" key="8">
    <source>
        <dbReference type="Pfam" id="PF13537"/>
    </source>
</evidence>
<dbReference type="InterPro" id="IPR006426">
    <property type="entry name" value="Asn_synth_AEB"/>
</dbReference>